<dbReference type="EMBL" id="JAAKFY010000021">
    <property type="protein sequence ID" value="KAF3840346.1"/>
    <property type="molecule type" value="Genomic_DNA"/>
</dbReference>
<name>A0A7J5XTA9_DISMA</name>
<accession>A0A7J5XTA9</accession>
<dbReference type="Proteomes" id="UP000518266">
    <property type="component" value="Unassembled WGS sequence"/>
</dbReference>
<sequence>MLGVGKPADVLKSVTVEPAGATSAVPPQLFEDEMQQLQQLLLINHQPLPHGACAKVLPNWSGKRQGPITWTACFLQLWYQKGYAHIAPLLRSFAAENACPLNGCVMTVTFPNTAYTPFITGSPSMKDISNSFPQQCH</sequence>
<comment type="caution">
    <text evidence="1">The sequence shown here is derived from an EMBL/GenBank/DDBJ whole genome shotgun (WGS) entry which is preliminary data.</text>
</comment>
<reference evidence="1 2" key="1">
    <citation type="submission" date="2020-03" db="EMBL/GenBank/DDBJ databases">
        <title>Dissostichus mawsoni Genome sequencing and assembly.</title>
        <authorList>
            <person name="Park H."/>
        </authorList>
    </citation>
    <scope>NUCLEOTIDE SEQUENCE [LARGE SCALE GENOMIC DNA]</scope>
    <source>
        <strain evidence="1">DM0001</strain>
        <tissue evidence="1">Muscle</tissue>
    </source>
</reference>
<proteinExistence type="predicted"/>
<evidence type="ECO:0000313" key="1">
    <source>
        <dbReference type="EMBL" id="KAF3840346.1"/>
    </source>
</evidence>
<keyword evidence="2" id="KW-1185">Reference proteome</keyword>
<organism evidence="1 2">
    <name type="scientific">Dissostichus mawsoni</name>
    <name type="common">Antarctic cod</name>
    <dbReference type="NCBI Taxonomy" id="36200"/>
    <lineage>
        <taxon>Eukaryota</taxon>
        <taxon>Metazoa</taxon>
        <taxon>Chordata</taxon>
        <taxon>Craniata</taxon>
        <taxon>Vertebrata</taxon>
        <taxon>Euteleostomi</taxon>
        <taxon>Actinopterygii</taxon>
        <taxon>Neopterygii</taxon>
        <taxon>Teleostei</taxon>
        <taxon>Neoteleostei</taxon>
        <taxon>Acanthomorphata</taxon>
        <taxon>Eupercaria</taxon>
        <taxon>Perciformes</taxon>
        <taxon>Notothenioidei</taxon>
        <taxon>Nototheniidae</taxon>
        <taxon>Dissostichus</taxon>
    </lineage>
</organism>
<gene>
    <name evidence="1" type="ORF">F7725_019063</name>
</gene>
<evidence type="ECO:0000313" key="2">
    <source>
        <dbReference type="Proteomes" id="UP000518266"/>
    </source>
</evidence>
<dbReference type="AlphaFoldDB" id="A0A7J5XTA9"/>
<protein>
    <submittedName>
        <fullName evidence="1">Uncharacterized protein</fullName>
    </submittedName>
</protein>